<dbReference type="GO" id="GO:0005524">
    <property type="term" value="F:ATP binding"/>
    <property type="evidence" value="ECO:0007669"/>
    <property type="project" value="UniProtKB-UniRule"/>
</dbReference>
<feature type="transmembrane region" description="Helical" evidence="18">
    <location>
        <begin position="138"/>
        <end position="155"/>
    </location>
</feature>
<comment type="caution">
    <text evidence="22">The sequence shown here is derived from an EMBL/GenBank/DDBJ whole genome shotgun (WGS) entry which is preliminary data.</text>
</comment>
<evidence type="ECO:0000256" key="3">
    <source>
        <dbReference type="ARBA" id="ARBA00022448"/>
    </source>
</evidence>
<dbReference type="SFLD" id="SFLDF00027">
    <property type="entry name" value="p-type_atpase"/>
    <property type="match status" value="1"/>
</dbReference>
<feature type="binding site" evidence="17">
    <location>
        <position position="614"/>
    </location>
    <ligand>
        <name>Mg(2+)</name>
        <dbReference type="ChEBI" id="CHEBI:18420"/>
    </ligand>
</feature>
<evidence type="ECO:0000256" key="14">
    <source>
        <dbReference type="ARBA" id="ARBA00049128"/>
    </source>
</evidence>
<evidence type="ECO:0000256" key="7">
    <source>
        <dbReference type="ARBA" id="ARBA00022741"/>
    </source>
</evidence>
<feature type="binding site" evidence="16">
    <location>
        <position position="1061"/>
    </location>
    <ligand>
        <name>ATP</name>
        <dbReference type="ChEBI" id="CHEBI:30616"/>
    </ligand>
</feature>
<dbReference type="EMBL" id="QPFP01000021">
    <property type="protein sequence ID" value="TEB30768.1"/>
    <property type="molecule type" value="Genomic_DNA"/>
</dbReference>
<keyword evidence="3" id="KW-0813">Transport</keyword>
<dbReference type="FunFam" id="3.40.50.1000:FF:000014">
    <property type="entry name" value="Phospholipid-transporting ATPase"/>
    <property type="match status" value="1"/>
</dbReference>
<protein>
    <recommendedName>
        <fullName evidence="18">Phospholipid-transporting ATPase</fullName>
        <ecNumber evidence="18">7.6.2.1</ecNumber>
    </recommendedName>
</protein>
<feature type="binding site" evidence="16">
    <location>
        <position position="1038"/>
    </location>
    <ligand>
        <name>ATP</name>
        <dbReference type="ChEBI" id="CHEBI:30616"/>
    </ligand>
</feature>
<feature type="transmembrane region" description="Helical" evidence="18">
    <location>
        <begin position="497"/>
        <end position="519"/>
    </location>
</feature>
<evidence type="ECO:0000313" key="22">
    <source>
        <dbReference type="EMBL" id="TEB30768.1"/>
    </source>
</evidence>
<sequence>MKRDHEPDTDEEQDDTIDPELRLRTVRTAASAIEESIKSEQRAERRKSRRSRFFLKSKTPPASAATPKPETPAAPAAGSTATAHGTRRNIYVNTPLSAMEVDHHGEPRARYARNKVRTTKYTIVTFIPKNLYEQFRRVANLFFLTLVILQLFPVFGAPTGAIAIMPLAFILTVTAIKDGIEDYRRAILDEEVNNSASTKLDGGWRNVNQPTDPRSWIERFLGLNPPGKVTKGVRKLREREAGQARIILNRANDDSSSVLTRNVSSEFSQQGHRLETIRSIDSHSYPPGLSTSELSASTSTSPAKPSDLGSLSKYQPSIHSVASSGVVNWNKHSTGVARWERTLWKKLEVGDIVLLRDNDQVPADIIVLSTSDPDGMCYLETKNLDGETNLKPRKALRATSTISCEDDIERSSFILDSEPPHQNLYTYHAVLRYNDPATNESKQEPVSINELLLRGCSLRNTSWIVGLVVFTGQDTKIMLNGGDTPSKRSKIEKETNFNVLVNFGLLAIMCIVAAIFSGLEDAKTGTSAQFFEGGTDPTSSYVVNAIITFVSCLIAFQNIVPISLYISIEIVKTIQAFFISQDIDMYYKPYDTACVPKTWNISDDLGQIEYVFSDKTGTLTQNIMEFQKCSVHGVAYGEGVTEAQKGAATREGKADAMDPEELAEKLKTLKGQMVSKLDRTFKNRYAQYDKLTLVSPKFAEDLADKNGEQRGHITAFFRALALCHSVLSDRPEAETKPHFLNYKAESPDEAALVAAARECGFPFINKSKDLFEIEVMGQSEKYTLLKMLEFNSTRKRMSVLMRCPDGRIILYCKGADSVIYERLAKDHDYELSEQTKKDMEMFANNGLRTLCISYRYVSDEEYFNWVRTYDAATNAIEGREEAIDAANELIEHSLLILGATALEDKLQEGVPEAIEMLHRAGIKLWILTGDKLQTAIEIGYSCNLLKSDMDLMILSADSLEQARSQIEAGLNKIASVLGPPSLDPKKRGFVPGMQASFAVVIDGDTLRHALTPELKPLFLSLGTQCETVVCCRVSPAQKALTVNLVKEGRNAMTLSIGDGANDVAMIQEANIGCGLFGLEGSQAAMSADYAFGQFRFLTKLLLVHGRWSYQRVADMHSNFFYKNVIWTLAMFWYLPFNSFDATYLYQYTFILLYNLVFTSLPVIILGAFDQDINAKAALAFPQLYVRGIRGLEYTRMKFWFYMADGLYQSAVVFFVPWLVWTYGTPNSWTGRTINSLSDFGTTIAVSAIFAANTYVGMNTRYWTVMTWIVVLGSTVVMWVWVVIYSFFPSIDFREEAQILFGTVPFWTTVFLTLACCLSMTSSLATVKWADRHISLAPRFIIKYIRAVYFPLDKDIIREMWVQGDLKDQLGLGHRKNRKQTMSASSLEAAPMIMEPHNRSTSDVGRYESPSPQSRSRGQYDSPPMGEVHELPTRGPLRYSQTTAHGSTSDNLLVPTSHDRVQMVSPQPSYYSASEIPPPSPLPSPTYRYPSGEVTKTPPPISRRGSQASKLAPSPHAPPTAPLPPSPPAASISQFQQQQQTSSPYSQQYLQPTAASSGISFPQHGRAPSAASSTRPYGHAMERSGSSTSYASNVSFATAREPSWGDGQPTVPPQSNNPYHQRGFSEDDESAVYGGLDVSQNPHSQRASVASTWEGAKAM</sequence>
<dbReference type="InterPro" id="IPR001757">
    <property type="entry name" value="P_typ_ATPase"/>
</dbReference>
<evidence type="ECO:0000256" key="5">
    <source>
        <dbReference type="ARBA" id="ARBA00022692"/>
    </source>
</evidence>
<dbReference type="PRINTS" id="PR00119">
    <property type="entry name" value="CATATPASE"/>
</dbReference>
<feature type="compositionally biased region" description="Basic residues" evidence="19">
    <location>
        <begin position="44"/>
        <end position="55"/>
    </location>
</feature>
<feature type="binding site" evidence="16">
    <location>
        <position position="848"/>
    </location>
    <ligand>
        <name>ATP</name>
        <dbReference type="ChEBI" id="CHEBI:30616"/>
    </ligand>
</feature>
<evidence type="ECO:0000256" key="8">
    <source>
        <dbReference type="ARBA" id="ARBA00022840"/>
    </source>
</evidence>
<dbReference type="Gene3D" id="2.70.150.10">
    <property type="entry name" value="Calcium-transporting ATPase, cytoplasmic transduction domain A"/>
    <property type="match status" value="1"/>
</dbReference>
<evidence type="ECO:0000256" key="12">
    <source>
        <dbReference type="ARBA" id="ARBA00023136"/>
    </source>
</evidence>
<feature type="binding site" evidence="16">
    <location>
        <position position="616"/>
    </location>
    <ligand>
        <name>ATP</name>
        <dbReference type="ChEBI" id="CHEBI:30616"/>
    </ligand>
</feature>
<feature type="region of interest" description="Disordered" evidence="19">
    <location>
        <begin position="1372"/>
        <end position="1454"/>
    </location>
</feature>
<feature type="transmembrane region" description="Helical" evidence="18">
    <location>
        <begin position="1239"/>
        <end position="1257"/>
    </location>
</feature>
<evidence type="ECO:0000256" key="9">
    <source>
        <dbReference type="ARBA" id="ARBA00022842"/>
    </source>
</evidence>
<dbReference type="SUPFAM" id="SSF56784">
    <property type="entry name" value="HAD-like"/>
    <property type="match status" value="1"/>
</dbReference>
<dbReference type="InterPro" id="IPR032630">
    <property type="entry name" value="P_typ_ATPase_c"/>
</dbReference>
<evidence type="ECO:0000256" key="6">
    <source>
        <dbReference type="ARBA" id="ARBA00022723"/>
    </source>
</evidence>
<name>A0A4Y7TA04_COPMI</name>
<keyword evidence="7 16" id="KW-0547">Nucleotide-binding</keyword>
<dbReference type="FunFam" id="3.40.1110.10:FF:000087">
    <property type="entry name" value="Phospholipid-transporting ATPase"/>
    <property type="match status" value="1"/>
</dbReference>
<dbReference type="PROSITE" id="PS00154">
    <property type="entry name" value="ATPASE_E1_E2"/>
    <property type="match status" value="1"/>
</dbReference>
<dbReference type="InterPro" id="IPR008250">
    <property type="entry name" value="ATPase_P-typ_transduc_dom_A_sf"/>
</dbReference>
<feature type="compositionally biased region" description="Acidic residues" evidence="19">
    <location>
        <begin position="7"/>
        <end position="18"/>
    </location>
</feature>
<dbReference type="SUPFAM" id="SSF81660">
    <property type="entry name" value="Metal cation-transporting ATPase, ATP-binding domain N"/>
    <property type="match status" value="1"/>
</dbReference>
<feature type="region of interest" description="Disordered" evidence="19">
    <location>
        <begin position="1466"/>
        <end position="1658"/>
    </location>
</feature>
<feature type="transmembrane region" description="Helical" evidence="18">
    <location>
        <begin position="1119"/>
        <end position="1135"/>
    </location>
</feature>
<feature type="transmembrane region" description="Helical" evidence="18">
    <location>
        <begin position="1264"/>
        <end position="1286"/>
    </location>
</feature>
<keyword evidence="11 18" id="KW-1133">Transmembrane helix</keyword>
<feature type="binding site" evidence="16">
    <location>
        <position position="749"/>
    </location>
    <ligand>
        <name>ATP</name>
        <dbReference type="ChEBI" id="CHEBI:30616"/>
    </ligand>
</feature>
<feature type="domain" description="P-type ATPase N-terminal" evidence="20">
    <location>
        <begin position="107"/>
        <end position="156"/>
    </location>
</feature>
<dbReference type="GO" id="GO:0045332">
    <property type="term" value="P:phospholipid translocation"/>
    <property type="evidence" value="ECO:0007669"/>
    <property type="project" value="TreeGrafter"/>
</dbReference>
<feature type="binding site" evidence="16">
    <location>
        <position position="930"/>
    </location>
    <ligand>
        <name>ATP</name>
        <dbReference type="ChEBI" id="CHEBI:30616"/>
    </ligand>
</feature>
<dbReference type="InterPro" id="IPR023299">
    <property type="entry name" value="ATPase_P-typ_cyto_dom_N"/>
</dbReference>
<reference evidence="22 23" key="1">
    <citation type="journal article" date="2019" name="Nat. Ecol. Evol.">
        <title>Megaphylogeny resolves global patterns of mushroom evolution.</title>
        <authorList>
            <person name="Varga T."/>
            <person name="Krizsan K."/>
            <person name="Foldi C."/>
            <person name="Dima B."/>
            <person name="Sanchez-Garcia M."/>
            <person name="Sanchez-Ramirez S."/>
            <person name="Szollosi G.J."/>
            <person name="Szarkandi J.G."/>
            <person name="Papp V."/>
            <person name="Albert L."/>
            <person name="Andreopoulos W."/>
            <person name="Angelini C."/>
            <person name="Antonin V."/>
            <person name="Barry K.W."/>
            <person name="Bougher N.L."/>
            <person name="Buchanan P."/>
            <person name="Buyck B."/>
            <person name="Bense V."/>
            <person name="Catcheside P."/>
            <person name="Chovatia M."/>
            <person name="Cooper J."/>
            <person name="Damon W."/>
            <person name="Desjardin D."/>
            <person name="Finy P."/>
            <person name="Geml J."/>
            <person name="Haridas S."/>
            <person name="Hughes K."/>
            <person name="Justo A."/>
            <person name="Karasinski D."/>
            <person name="Kautmanova I."/>
            <person name="Kiss B."/>
            <person name="Kocsube S."/>
            <person name="Kotiranta H."/>
            <person name="LaButti K.M."/>
            <person name="Lechner B.E."/>
            <person name="Liimatainen K."/>
            <person name="Lipzen A."/>
            <person name="Lukacs Z."/>
            <person name="Mihaltcheva S."/>
            <person name="Morgado L.N."/>
            <person name="Niskanen T."/>
            <person name="Noordeloos M.E."/>
            <person name="Ohm R.A."/>
            <person name="Ortiz-Santana B."/>
            <person name="Ovrebo C."/>
            <person name="Racz N."/>
            <person name="Riley R."/>
            <person name="Savchenko A."/>
            <person name="Shiryaev A."/>
            <person name="Soop K."/>
            <person name="Spirin V."/>
            <person name="Szebenyi C."/>
            <person name="Tomsovsky M."/>
            <person name="Tulloss R.E."/>
            <person name="Uehling J."/>
            <person name="Grigoriev I.V."/>
            <person name="Vagvolgyi C."/>
            <person name="Papp T."/>
            <person name="Martin F.M."/>
            <person name="Miettinen O."/>
            <person name="Hibbett D.S."/>
            <person name="Nagy L.G."/>
        </authorList>
    </citation>
    <scope>NUCLEOTIDE SEQUENCE [LARGE SCALE GENOMIC DNA]</scope>
    <source>
        <strain evidence="22 23">FP101781</strain>
    </source>
</reference>
<keyword evidence="23" id="KW-1185">Reference proteome</keyword>
<dbReference type="SUPFAM" id="SSF81653">
    <property type="entry name" value="Calcium ATPase, transduction domain A"/>
    <property type="match status" value="1"/>
</dbReference>
<keyword evidence="10 18" id="KW-1278">Translocase</keyword>
<feature type="binding site" evidence="16">
    <location>
        <position position="929"/>
    </location>
    <ligand>
        <name>ATP</name>
        <dbReference type="ChEBI" id="CHEBI:30616"/>
    </ligand>
</feature>
<feature type="domain" description="P-type ATPase C-terminal" evidence="21">
    <location>
        <begin position="1084"/>
        <end position="1325"/>
    </location>
</feature>
<dbReference type="InterPro" id="IPR044492">
    <property type="entry name" value="P_typ_ATPase_HD_dom"/>
</dbReference>
<dbReference type="NCBIfam" id="TIGR01652">
    <property type="entry name" value="ATPase-Plipid"/>
    <property type="match status" value="1"/>
</dbReference>
<evidence type="ECO:0000256" key="19">
    <source>
        <dbReference type="SAM" id="MobiDB-lite"/>
    </source>
</evidence>
<evidence type="ECO:0000313" key="23">
    <source>
        <dbReference type="Proteomes" id="UP000298030"/>
    </source>
</evidence>
<evidence type="ECO:0000256" key="17">
    <source>
        <dbReference type="PIRSR" id="PIRSR606539-3"/>
    </source>
</evidence>
<feature type="binding site" evidence="17">
    <location>
        <position position="1062"/>
    </location>
    <ligand>
        <name>Mg(2+)</name>
        <dbReference type="ChEBI" id="CHEBI:18420"/>
    </ligand>
</feature>
<comment type="catalytic activity">
    <reaction evidence="13 18">
        <text>ATP + H2O + phospholipidSide 1 = ADP + phosphate + phospholipidSide 2.</text>
        <dbReference type="EC" id="7.6.2.1"/>
    </reaction>
</comment>
<dbReference type="Pfam" id="PF16212">
    <property type="entry name" value="PhoLip_ATPase_C"/>
    <property type="match status" value="1"/>
</dbReference>
<dbReference type="SUPFAM" id="SSF81665">
    <property type="entry name" value="Calcium ATPase, transmembrane domain M"/>
    <property type="match status" value="1"/>
</dbReference>
<feature type="compositionally biased region" description="Low complexity" evidence="19">
    <location>
        <begin position="56"/>
        <end position="84"/>
    </location>
</feature>
<dbReference type="NCBIfam" id="TIGR01494">
    <property type="entry name" value="ATPase_P-type"/>
    <property type="match status" value="1"/>
</dbReference>
<feature type="compositionally biased region" description="Pro residues" evidence="19">
    <location>
        <begin position="1514"/>
        <end position="1527"/>
    </location>
</feature>
<feature type="binding site" evidence="17">
    <location>
        <position position="1058"/>
    </location>
    <ligand>
        <name>Mg(2+)</name>
        <dbReference type="ChEBI" id="CHEBI:18420"/>
    </ligand>
</feature>
<feature type="binding site" evidence="17">
    <location>
        <position position="616"/>
    </location>
    <ligand>
        <name>Mg(2+)</name>
        <dbReference type="ChEBI" id="CHEBI:18420"/>
    </ligand>
</feature>
<evidence type="ECO:0000259" key="21">
    <source>
        <dbReference type="Pfam" id="PF16212"/>
    </source>
</evidence>
<dbReference type="InterPro" id="IPR032631">
    <property type="entry name" value="P-type_ATPase_N"/>
</dbReference>
<feature type="binding site" evidence="16">
    <location>
        <position position="790"/>
    </location>
    <ligand>
        <name>ATP</name>
        <dbReference type="ChEBI" id="CHEBI:30616"/>
    </ligand>
</feature>
<accession>A0A4Y7TA04</accession>
<dbReference type="CDD" id="cd02073">
    <property type="entry name" value="P-type_ATPase_APLT_Dnf-like"/>
    <property type="match status" value="1"/>
</dbReference>
<keyword evidence="9 17" id="KW-0460">Magnesium</keyword>
<dbReference type="SFLD" id="SFLDG00002">
    <property type="entry name" value="C1.7:_P-type_atpase_like"/>
    <property type="match status" value="1"/>
</dbReference>
<dbReference type="Gene3D" id="3.40.50.1000">
    <property type="entry name" value="HAD superfamily/HAD-like"/>
    <property type="match status" value="1"/>
</dbReference>
<comment type="catalytic activity">
    <reaction evidence="14">
        <text>a 1,2-diacyl-sn-glycero-3-phosphoethanolamine(out) + ATP + H2O = a 1,2-diacyl-sn-glycero-3-phosphoethanolamine(in) + ADP + phosphate + H(+)</text>
        <dbReference type="Rhea" id="RHEA:66132"/>
        <dbReference type="ChEBI" id="CHEBI:15377"/>
        <dbReference type="ChEBI" id="CHEBI:15378"/>
        <dbReference type="ChEBI" id="CHEBI:30616"/>
        <dbReference type="ChEBI" id="CHEBI:43474"/>
        <dbReference type="ChEBI" id="CHEBI:64612"/>
        <dbReference type="ChEBI" id="CHEBI:456216"/>
    </reaction>
    <physiologicalReaction direction="left-to-right" evidence="14">
        <dbReference type="Rhea" id="RHEA:66133"/>
    </physiologicalReaction>
</comment>
<evidence type="ECO:0000256" key="16">
    <source>
        <dbReference type="PIRSR" id="PIRSR606539-2"/>
    </source>
</evidence>
<evidence type="ECO:0000256" key="13">
    <source>
        <dbReference type="ARBA" id="ARBA00034036"/>
    </source>
</evidence>
<dbReference type="GO" id="GO:0005886">
    <property type="term" value="C:plasma membrane"/>
    <property type="evidence" value="ECO:0007669"/>
    <property type="project" value="TreeGrafter"/>
</dbReference>
<evidence type="ECO:0000256" key="11">
    <source>
        <dbReference type="ARBA" id="ARBA00022989"/>
    </source>
</evidence>
<dbReference type="InterPro" id="IPR036412">
    <property type="entry name" value="HAD-like_sf"/>
</dbReference>
<feature type="binding site" evidence="16">
    <location>
        <position position="928"/>
    </location>
    <ligand>
        <name>ATP</name>
        <dbReference type="ChEBI" id="CHEBI:30616"/>
    </ligand>
</feature>
<dbReference type="InterPro" id="IPR023298">
    <property type="entry name" value="ATPase_P-typ_TM_dom_sf"/>
</dbReference>
<keyword evidence="6 17" id="KW-0479">Metal-binding</keyword>
<dbReference type="InterPro" id="IPR023214">
    <property type="entry name" value="HAD_sf"/>
</dbReference>
<comment type="cofactor">
    <cofactor evidence="17">
        <name>Mg(2+)</name>
        <dbReference type="ChEBI" id="CHEBI:18420"/>
    </cofactor>
</comment>
<dbReference type="GO" id="GO:0012505">
    <property type="term" value="C:endomembrane system"/>
    <property type="evidence" value="ECO:0007669"/>
    <property type="project" value="UniProtKB-SubCell"/>
</dbReference>
<feature type="binding site" evidence="16">
    <location>
        <position position="614"/>
    </location>
    <ligand>
        <name>ATP</name>
        <dbReference type="ChEBI" id="CHEBI:30616"/>
    </ligand>
</feature>
<feature type="transmembrane region" description="Helical" evidence="18">
    <location>
        <begin position="1298"/>
        <end position="1317"/>
    </location>
</feature>
<feature type="transmembrane region" description="Helical" evidence="18">
    <location>
        <begin position="161"/>
        <end position="180"/>
    </location>
</feature>
<comment type="subcellular location">
    <subcellularLocation>
        <location evidence="1">Endomembrane system</location>
        <topology evidence="1">Multi-pass membrane protein</topology>
    </subcellularLocation>
    <subcellularLocation>
        <location evidence="18">Membrane</location>
        <topology evidence="18">Multi-pass membrane protein</topology>
    </subcellularLocation>
</comment>
<evidence type="ECO:0000256" key="10">
    <source>
        <dbReference type="ARBA" id="ARBA00022967"/>
    </source>
</evidence>
<proteinExistence type="inferred from homology"/>
<keyword evidence="4" id="KW-0597">Phosphoprotein</keyword>
<dbReference type="OrthoDB" id="377733at2759"/>
<dbReference type="GO" id="GO:0016887">
    <property type="term" value="F:ATP hydrolysis activity"/>
    <property type="evidence" value="ECO:0007669"/>
    <property type="project" value="InterPro"/>
</dbReference>
<keyword evidence="5 18" id="KW-0812">Transmembrane</keyword>
<feature type="binding site" evidence="16">
    <location>
        <position position="1062"/>
    </location>
    <ligand>
        <name>ATP</name>
        <dbReference type="ChEBI" id="CHEBI:30616"/>
    </ligand>
</feature>
<gene>
    <name evidence="22" type="ORF">FA13DRAFT_1754930</name>
</gene>
<feature type="region of interest" description="Disordered" evidence="19">
    <location>
        <begin position="277"/>
        <end position="311"/>
    </location>
</feature>
<feature type="binding site" evidence="16">
    <location>
        <position position="1032"/>
    </location>
    <ligand>
        <name>ATP</name>
        <dbReference type="ChEBI" id="CHEBI:30616"/>
    </ligand>
</feature>
<dbReference type="GO" id="GO:0000287">
    <property type="term" value="F:magnesium ion binding"/>
    <property type="evidence" value="ECO:0007669"/>
    <property type="project" value="UniProtKB-UniRule"/>
</dbReference>
<feature type="region of interest" description="Disordered" evidence="19">
    <location>
        <begin position="1"/>
        <end position="88"/>
    </location>
</feature>
<dbReference type="SFLD" id="SFLDS00003">
    <property type="entry name" value="Haloacid_Dehalogenase"/>
    <property type="match status" value="1"/>
</dbReference>
<feature type="transmembrane region" description="Helical" evidence="18">
    <location>
        <begin position="539"/>
        <end position="560"/>
    </location>
</feature>
<dbReference type="STRING" id="71717.A0A4Y7TA04"/>
<feature type="compositionally biased region" description="Low complexity" evidence="19">
    <location>
        <begin position="1528"/>
        <end position="1551"/>
    </location>
</feature>
<dbReference type="Pfam" id="PF13246">
    <property type="entry name" value="Cation_ATPase"/>
    <property type="match status" value="1"/>
</dbReference>
<feature type="compositionally biased region" description="Low complexity" evidence="19">
    <location>
        <begin position="289"/>
        <end position="306"/>
    </location>
</feature>
<evidence type="ECO:0000256" key="1">
    <source>
        <dbReference type="ARBA" id="ARBA00004127"/>
    </source>
</evidence>
<feature type="active site" description="4-aspartylphosphate intermediate" evidence="15">
    <location>
        <position position="614"/>
    </location>
</feature>
<evidence type="ECO:0000256" key="4">
    <source>
        <dbReference type="ARBA" id="ARBA00022553"/>
    </source>
</evidence>
<evidence type="ECO:0000256" key="2">
    <source>
        <dbReference type="ARBA" id="ARBA00008109"/>
    </source>
</evidence>
<organism evidence="22 23">
    <name type="scientific">Coprinellus micaceus</name>
    <name type="common">Glistening ink-cap mushroom</name>
    <name type="synonym">Coprinus micaceus</name>
    <dbReference type="NCBI Taxonomy" id="71717"/>
    <lineage>
        <taxon>Eukaryota</taxon>
        <taxon>Fungi</taxon>
        <taxon>Dikarya</taxon>
        <taxon>Basidiomycota</taxon>
        <taxon>Agaricomycotina</taxon>
        <taxon>Agaricomycetes</taxon>
        <taxon>Agaricomycetidae</taxon>
        <taxon>Agaricales</taxon>
        <taxon>Agaricineae</taxon>
        <taxon>Psathyrellaceae</taxon>
        <taxon>Coprinellus</taxon>
    </lineage>
</organism>
<dbReference type="GO" id="GO:0140326">
    <property type="term" value="F:ATPase-coupled intramembrane lipid transporter activity"/>
    <property type="evidence" value="ECO:0007669"/>
    <property type="project" value="UniProtKB-EC"/>
</dbReference>
<feature type="transmembrane region" description="Helical" evidence="18">
    <location>
        <begin position="1147"/>
        <end position="1168"/>
    </location>
</feature>
<dbReference type="EC" id="7.6.2.1" evidence="18"/>
<feature type="compositionally biased region" description="Polar residues" evidence="19">
    <location>
        <begin position="1637"/>
        <end position="1650"/>
    </location>
</feature>
<dbReference type="PANTHER" id="PTHR24092">
    <property type="entry name" value="PROBABLE PHOSPHOLIPID-TRANSPORTING ATPASE"/>
    <property type="match status" value="1"/>
</dbReference>
<dbReference type="InterPro" id="IPR006539">
    <property type="entry name" value="P-type_ATPase_IV"/>
</dbReference>
<feature type="compositionally biased region" description="Polar residues" evidence="19">
    <location>
        <begin position="1409"/>
        <end position="1418"/>
    </location>
</feature>
<dbReference type="Proteomes" id="UP000298030">
    <property type="component" value="Unassembled WGS sequence"/>
</dbReference>
<evidence type="ECO:0000256" key="18">
    <source>
        <dbReference type="RuleBase" id="RU362033"/>
    </source>
</evidence>
<dbReference type="InterPro" id="IPR018303">
    <property type="entry name" value="ATPase_P-typ_P_site"/>
</dbReference>
<evidence type="ECO:0000256" key="15">
    <source>
        <dbReference type="PIRSR" id="PIRSR606539-1"/>
    </source>
</evidence>
<feature type="binding site" evidence="16">
    <location>
        <position position="615"/>
    </location>
    <ligand>
        <name>ATP</name>
        <dbReference type="ChEBI" id="CHEBI:30616"/>
    </ligand>
</feature>
<evidence type="ECO:0000259" key="20">
    <source>
        <dbReference type="Pfam" id="PF16209"/>
    </source>
</evidence>
<comment type="similarity">
    <text evidence="2 18">Belongs to the cation transport ATPase (P-type) (TC 3.A.3) family. Type IV subfamily.</text>
</comment>
<dbReference type="Gene3D" id="3.40.1110.10">
    <property type="entry name" value="Calcium-transporting ATPase, cytoplasmic domain N"/>
    <property type="match status" value="1"/>
</dbReference>
<feature type="compositionally biased region" description="Polar residues" evidence="19">
    <location>
        <begin position="1583"/>
        <end position="1595"/>
    </location>
</feature>
<keyword evidence="8 16" id="KW-0067">ATP-binding</keyword>
<feature type="transmembrane region" description="Helical" evidence="18">
    <location>
        <begin position="1198"/>
        <end position="1219"/>
    </location>
</feature>
<keyword evidence="12 18" id="KW-0472">Membrane</keyword>
<dbReference type="Pfam" id="PF16209">
    <property type="entry name" value="PhoLip_ATPase_N"/>
    <property type="match status" value="1"/>
</dbReference>
<feature type="compositionally biased region" description="Polar residues" evidence="19">
    <location>
        <begin position="1438"/>
        <end position="1450"/>
    </location>
</feature>
<dbReference type="PANTHER" id="PTHR24092:SF180">
    <property type="entry name" value="PHOSPHOLIPID-TRANSPORTING ATPASE DNF1-RELATED"/>
    <property type="match status" value="1"/>
</dbReference>
<feature type="binding site" evidence="16">
    <location>
        <position position="813"/>
    </location>
    <ligand>
        <name>ATP</name>
        <dbReference type="ChEBI" id="CHEBI:30616"/>
    </ligand>
</feature>